<dbReference type="InterPro" id="IPR031979">
    <property type="entry name" value="DUF4785_N"/>
</dbReference>
<dbReference type="Gene3D" id="2.60.120.1370">
    <property type="match status" value="1"/>
</dbReference>
<protein>
    <recommendedName>
        <fullName evidence="2">DUF4785 domain-containing protein</fullName>
    </recommendedName>
</protein>
<dbReference type="EMBL" id="JAANIU010005022">
    <property type="protein sequence ID" value="KAG1550702.1"/>
    <property type="molecule type" value="Genomic_DNA"/>
</dbReference>
<feature type="domain" description="DUF4785" evidence="2">
    <location>
        <begin position="255"/>
        <end position="320"/>
    </location>
</feature>
<feature type="compositionally biased region" description="Low complexity" evidence="1">
    <location>
        <begin position="183"/>
        <end position="196"/>
    </location>
</feature>
<evidence type="ECO:0000256" key="1">
    <source>
        <dbReference type="SAM" id="MobiDB-lite"/>
    </source>
</evidence>
<accession>A0A9P7CFT6</accession>
<gene>
    <name evidence="3" type="ORF">G6F50_013243</name>
</gene>
<dbReference type="Pfam" id="PF16024">
    <property type="entry name" value="DUF4785_1st"/>
    <property type="match status" value="1"/>
</dbReference>
<keyword evidence="4" id="KW-1185">Reference proteome</keyword>
<organism evidence="3 4">
    <name type="scientific">Rhizopus delemar</name>
    <dbReference type="NCBI Taxonomy" id="936053"/>
    <lineage>
        <taxon>Eukaryota</taxon>
        <taxon>Fungi</taxon>
        <taxon>Fungi incertae sedis</taxon>
        <taxon>Mucoromycota</taxon>
        <taxon>Mucoromycotina</taxon>
        <taxon>Mucoromycetes</taxon>
        <taxon>Mucorales</taxon>
        <taxon>Mucorineae</taxon>
        <taxon>Rhizopodaceae</taxon>
        <taxon>Rhizopus</taxon>
    </lineage>
</organism>
<reference evidence="3 4" key="1">
    <citation type="journal article" date="2020" name="Microb. Genom.">
        <title>Genetic diversity of clinical and environmental Mucorales isolates obtained from an investigation of mucormycosis cases among solid organ transplant recipients.</title>
        <authorList>
            <person name="Nguyen M.H."/>
            <person name="Kaul D."/>
            <person name="Muto C."/>
            <person name="Cheng S.J."/>
            <person name="Richter R.A."/>
            <person name="Bruno V.M."/>
            <person name="Liu G."/>
            <person name="Beyhan S."/>
            <person name="Sundermann A.J."/>
            <person name="Mounaud S."/>
            <person name="Pasculle A.W."/>
            <person name="Nierman W.C."/>
            <person name="Driscoll E."/>
            <person name="Cumbie R."/>
            <person name="Clancy C.J."/>
            <person name="Dupont C.L."/>
        </authorList>
    </citation>
    <scope>NUCLEOTIDE SEQUENCE [LARGE SCALE GENOMIC DNA]</scope>
    <source>
        <strain evidence="3 4">GL24</strain>
    </source>
</reference>
<sequence>MERRQQVVRGVAHRVGVQQHEEVRSERVPVRLAHAGDGEFALLFTDGNADAVAAGHPVTLGPADLHRRFRRRAVGRPDRAVGQRVGRREAAAPAEVQRPVLVIVVALGFAGCRLPVLFRRAVHAQRRLAVDRDQAAGGHRFDAGIVGAQSAQRGQHAVTLFGLDVDQEVVWRIRRQPLAPLLQQARTGHRQQQQRAQRQRQPDQLHHRQHAAPGQRGQAQSPVAMQAVLQAAQPLQAARAGDQVPAALVAAPLPADESEHAPLSFAWALDPAQPLQAATPYASVSRSYWQQVDGTQLQRGLALPLTAADAVIQLSPAEGRRHAGG</sequence>
<evidence type="ECO:0000259" key="2">
    <source>
        <dbReference type="Pfam" id="PF16024"/>
    </source>
</evidence>
<feature type="region of interest" description="Disordered" evidence="1">
    <location>
        <begin position="183"/>
        <end position="222"/>
    </location>
</feature>
<evidence type="ECO:0000313" key="3">
    <source>
        <dbReference type="EMBL" id="KAG1550702.1"/>
    </source>
</evidence>
<comment type="caution">
    <text evidence="3">The sequence shown here is derived from an EMBL/GenBank/DDBJ whole genome shotgun (WGS) entry which is preliminary data.</text>
</comment>
<evidence type="ECO:0000313" key="4">
    <source>
        <dbReference type="Proteomes" id="UP000740926"/>
    </source>
</evidence>
<dbReference type="AlphaFoldDB" id="A0A9P7CFT6"/>
<name>A0A9P7CFT6_9FUNG</name>
<dbReference type="Proteomes" id="UP000740926">
    <property type="component" value="Unassembled WGS sequence"/>
</dbReference>
<proteinExistence type="predicted"/>